<dbReference type="GO" id="GO:0007131">
    <property type="term" value="P:reciprocal meiotic recombination"/>
    <property type="evidence" value="ECO:0007669"/>
    <property type="project" value="TreeGrafter"/>
</dbReference>
<dbReference type="PANTHER" id="PTHR11361">
    <property type="entry name" value="DNA MISMATCH REPAIR PROTEIN MUTS FAMILY MEMBER"/>
    <property type="match status" value="1"/>
</dbReference>
<accession>A0A1B9IZ20</accession>
<evidence type="ECO:0000256" key="2">
    <source>
        <dbReference type="ARBA" id="ARBA00022151"/>
    </source>
</evidence>
<dbReference type="InterPro" id="IPR036187">
    <property type="entry name" value="DNA_mismatch_repair_MutS_sf"/>
</dbReference>
<evidence type="ECO:0000256" key="3">
    <source>
        <dbReference type="ARBA" id="ARBA00022741"/>
    </source>
</evidence>
<dbReference type="InterPro" id="IPR007860">
    <property type="entry name" value="DNA_mmatch_repair_MutS_con_dom"/>
</dbReference>
<evidence type="ECO:0000256" key="7">
    <source>
        <dbReference type="ARBA" id="ARBA00025902"/>
    </source>
</evidence>
<evidence type="ECO:0000256" key="9">
    <source>
        <dbReference type="SAM" id="MobiDB-lite"/>
    </source>
</evidence>
<dbReference type="PIRSF" id="PIRSF037677">
    <property type="entry name" value="DNA_mis_repair_Msh6"/>
    <property type="match status" value="1"/>
</dbReference>
<dbReference type="Pfam" id="PF05192">
    <property type="entry name" value="MutS_III"/>
    <property type="match status" value="1"/>
</dbReference>
<dbReference type="Pfam" id="PF00488">
    <property type="entry name" value="MutS_V"/>
    <property type="match status" value="1"/>
</dbReference>
<reference evidence="11 12" key="1">
    <citation type="submission" date="2013-07" db="EMBL/GenBank/DDBJ databases">
        <title>The Genome Sequence of Kwoniella mangroviensis CBS10435.</title>
        <authorList>
            <consortium name="The Broad Institute Genome Sequencing Platform"/>
            <person name="Cuomo C."/>
            <person name="Litvintseva A."/>
            <person name="Chen Y."/>
            <person name="Heitman J."/>
            <person name="Sun S."/>
            <person name="Springer D."/>
            <person name="Dromer F."/>
            <person name="Young S.K."/>
            <person name="Zeng Q."/>
            <person name="Gargeya S."/>
            <person name="Fitzgerald M."/>
            <person name="Abouelleil A."/>
            <person name="Alvarado L."/>
            <person name="Berlin A.M."/>
            <person name="Chapman S.B."/>
            <person name="Dewar J."/>
            <person name="Goldberg J."/>
            <person name="Griggs A."/>
            <person name="Gujja S."/>
            <person name="Hansen M."/>
            <person name="Howarth C."/>
            <person name="Imamovic A."/>
            <person name="Larimer J."/>
            <person name="McCowan C."/>
            <person name="Murphy C."/>
            <person name="Pearson M."/>
            <person name="Priest M."/>
            <person name="Roberts A."/>
            <person name="Saif S."/>
            <person name="Shea T."/>
            <person name="Sykes S."/>
            <person name="Wortman J."/>
            <person name="Nusbaum C."/>
            <person name="Birren B."/>
        </authorList>
    </citation>
    <scope>NUCLEOTIDE SEQUENCE [LARGE SCALE GENOMIC DNA]</scope>
    <source>
        <strain evidence="11 12">CBS 10435</strain>
    </source>
</reference>
<name>A0A1B9IZ20_9TREE</name>
<keyword evidence="3" id="KW-0547">Nucleotide-binding</keyword>
<proteinExistence type="inferred from homology"/>
<keyword evidence="4" id="KW-0067">ATP-binding</keyword>
<comment type="subunit">
    <text evidence="7">Heterodimer consisting of MSH2-MSH3 (MutS beta). Forms a ternary complex with MutL alpha (MLH1-PMS1).</text>
</comment>
<dbReference type="PANTHER" id="PTHR11361:SF21">
    <property type="entry name" value="MUTS PROTEIN HOMOLOG 4"/>
    <property type="match status" value="1"/>
</dbReference>
<dbReference type="AlphaFoldDB" id="A0A1B9IZ20"/>
<keyword evidence="5" id="KW-0238">DNA-binding</keyword>
<dbReference type="Gene3D" id="1.10.1420.10">
    <property type="match status" value="2"/>
</dbReference>
<comment type="similarity">
    <text evidence="1">Belongs to the DNA mismatch repair MutS family.</text>
</comment>
<dbReference type="SMART" id="SM00533">
    <property type="entry name" value="MUTSd"/>
    <property type="match status" value="1"/>
</dbReference>
<feature type="region of interest" description="Disordered" evidence="9">
    <location>
        <begin position="1"/>
        <end position="35"/>
    </location>
</feature>
<dbReference type="InterPro" id="IPR027417">
    <property type="entry name" value="P-loop_NTPase"/>
</dbReference>
<evidence type="ECO:0000259" key="10">
    <source>
        <dbReference type="PROSITE" id="PS00486"/>
    </source>
</evidence>
<evidence type="ECO:0000256" key="1">
    <source>
        <dbReference type="ARBA" id="ARBA00006271"/>
    </source>
</evidence>
<evidence type="ECO:0000256" key="4">
    <source>
        <dbReference type="ARBA" id="ARBA00022840"/>
    </source>
</evidence>
<dbReference type="Gene3D" id="3.40.50.300">
    <property type="entry name" value="P-loop containing nucleotide triphosphate hydrolases"/>
    <property type="match status" value="1"/>
</dbReference>
<dbReference type="GO" id="GO:0005524">
    <property type="term" value="F:ATP binding"/>
    <property type="evidence" value="ECO:0007669"/>
    <property type="project" value="UniProtKB-KW"/>
</dbReference>
<evidence type="ECO:0000256" key="5">
    <source>
        <dbReference type="ARBA" id="ARBA00023125"/>
    </source>
</evidence>
<dbReference type="FunFam" id="3.40.50.300:FF:000870">
    <property type="entry name" value="MutS protein homolog 4"/>
    <property type="match status" value="1"/>
</dbReference>
<dbReference type="SMART" id="SM00534">
    <property type="entry name" value="MUTSac"/>
    <property type="match status" value="1"/>
</dbReference>
<dbReference type="SUPFAM" id="SSF52540">
    <property type="entry name" value="P-loop containing nucleoside triphosphate hydrolases"/>
    <property type="match status" value="1"/>
</dbReference>
<dbReference type="PROSITE" id="PS00486">
    <property type="entry name" value="DNA_MISMATCH_REPAIR_2"/>
    <property type="match status" value="1"/>
</dbReference>
<dbReference type="SUPFAM" id="SSF53150">
    <property type="entry name" value="DNA repair protein MutS, domain II"/>
    <property type="match status" value="1"/>
</dbReference>
<dbReference type="InterPro" id="IPR000432">
    <property type="entry name" value="DNA_mismatch_repair_MutS_C"/>
</dbReference>
<gene>
    <name evidence="11" type="ORF">L486_00418</name>
</gene>
<dbReference type="OrthoDB" id="276261at2759"/>
<dbReference type="GO" id="GO:0030983">
    <property type="term" value="F:mismatched DNA binding"/>
    <property type="evidence" value="ECO:0007669"/>
    <property type="project" value="InterPro"/>
</dbReference>
<dbReference type="InterPro" id="IPR045076">
    <property type="entry name" value="MutS"/>
</dbReference>
<dbReference type="GO" id="GO:0006298">
    <property type="term" value="P:mismatch repair"/>
    <property type="evidence" value="ECO:0007669"/>
    <property type="project" value="InterPro"/>
</dbReference>
<evidence type="ECO:0000256" key="8">
    <source>
        <dbReference type="ARBA" id="ARBA00073774"/>
    </source>
</evidence>
<feature type="compositionally biased region" description="Low complexity" evidence="9">
    <location>
        <begin position="22"/>
        <end position="31"/>
    </location>
</feature>
<sequence>MSSYTYPGSGRSVRSRSRRGSRASGRPAGPSTRASTCVEDMNEYVVALSQSRGNGTEVGIAVHSLSTGHTVLTQVADTPFFQKTLQHLTLHPPCTVLVPENRNQAGENIPSGTQLIEEVEDSFELECVTLPREYWNREKGHDDILRLAVRNEVQTSTLMAAEEKYYALCAISALFKFLEVRQGLKYPKEALKIRYASSEGTMFIDTDTAKNLELVKNTLTNTTKDTLYGILNKCFTPMGSRLLRGNILQPSNIQHTIEGRLDAVQELLSSPEKLKSIRDGLKALGSTDLDTLILQASRKRQGSVSVVETEARISILLQLQKYIQGTKSIQEEMTLGKCRMLVEIQKEMSDPMLLEIERKIQECLTTDGITNSAKRRNLTTARLYAVKAEFNHLLDVARTTFKENLDDIEHTILTSMTERHSLHCTLEPVENKFRLALKPQDVEGRALPGECINVQRKKTKCVFSSVLLQHNARLEEAQQEILLLSGDIVMKLLASVLDHISGLYRCSDAIAKLDVLACFAESASDGDCVRPMFGETIAIKLSRHPILDKTLGRDDCVPNDIYAAQGHASFQLIQGPNMSGKSTFLRQVGLLTVQAMLGCYVPATYANFRLHDALLSRLSNDDSLDRNLSTFASEMATSAMILGLATPNSIILIDELGRGTAPLEGLGLSHAIAESLINRQSFVFFTTHFHDLATTLGSMRGVVRMHLRVQDNRVEDDNNAFSTTFQYKVEEGPAVIEHYGLKLAKLASLPADVLNRAKEAAMSLSELEAKGRDSTASHAMIKRRKLLLERREADNEELAQTLRHLQRESLDEFTKTFQAVA</sequence>
<protein>
    <recommendedName>
        <fullName evidence="2 8">DNA mismatch repair protein MSH3</fullName>
    </recommendedName>
    <alternativeName>
        <fullName evidence="2 8">DNA mismatch repair protein MSH3</fullName>
    </alternativeName>
</protein>
<dbReference type="SUPFAM" id="SSF48334">
    <property type="entry name" value="DNA repair protein MutS, domain III"/>
    <property type="match status" value="1"/>
</dbReference>
<dbReference type="GO" id="GO:0005634">
    <property type="term" value="C:nucleus"/>
    <property type="evidence" value="ECO:0007669"/>
    <property type="project" value="TreeGrafter"/>
</dbReference>
<keyword evidence="12" id="KW-1185">Reference proteome</keyword>
<dbReference type="InterPro" id="IPR036678">
    <property type="entry name" value="MutS_con_dom_sf"/>
</dbReference>
<dbReference type="Pfam" id="PF05188">
    <property type="entry name" value="MutS_II"/>
    <property type="match status" value="1"/>
</dbReference>
<feature type="domain" description="DNA mismatch repair proteins mutS family" evidence="10">
    <location>
        <begin position="649"/>
        <end position="665"/>
    </location>
</feature>
<reference evidence="12" key="2">
    <citation type="submission" date="2013-12" db="EMBL/GenBank/DDBJ databases">
        <title>Evolution of pathogenesis and genome organization in the Tremellales.</title>
        <authorList>
            <person name="Cuomo C."/>
            <person name="Litvintseva A."/>
            <person name="Heitman J."/>
            <person name="Chen Y."/>
            <person name="Sun S."/>
            <person name="Springer D."/>
            <person name="Dromer F."/>
            <person name="Young S."/>
            <person name="Zeng Q."/>
            <person name="Chapman S."/>
            <person name="Gujja S."/>
            <person name="Saif S."/>
            <person name="Birren B."/>
        </authorList>
    </citation>
    <scope>NUCLEOTIDE SEQUENCE [LARGE SCALE GENOMIC DNA]</scope>
    <source>
        <strain evidence="12">CBS 10435</strain>
    </source>
</reference>
<evidence type="ECO:0000313" key="12">
    <source>
        <dbReference type="Proteomes" id="UP000092583"/>
    </source>
</evidence>
<dbReference type="STRING" id="1331196.A0A1B9IZ20"/>
<dbReference type="GO" id="GO:0140664">
    <property type="term" value="F:ATP-dependent DNA damage sensor activity"/>
    <property type="evidence" value="ECO:0007669"/>
    <property type="project" value="InterPro"/>
</dbReference>
<dbReference type="Proteomes" id="UP000092583">
    <property type="component" value="Unassembled WGS sequence"/>
</dbReference>
<dbReference type="InterPro" id="IPR007696">
    <property type="entry name" value="DNA_mismatch_repair_MutS_core"/>
</dbReference>
<dbReference type="Gene3D" id="3.30.420.110">
    <property type="entry name" value="MutS, connector domain"/>
    <property type="match status" value="1"/>
</dbReference>
<dbReference type="InterPro" id="IPR017261">
    <property type="entry name" value="DNA_mismatch_repair_MutS/MSH"/>
</dbReference>
<organism evidence="11 12">
    <name type="scientific">Kwoniella mangroviensis CBS 10435</name>
    <dbReference type="NCBI Taxonomy" id="1331196"/>
    <lineage>
        <taxon>Eukaryota</taxon>
        <taxon>Fungi</taxon>
        <taxon>Dikarya</taxon>
        <taxon>Basidiomycota</taxon>
        <taxon>Agaricomycotina</taxon>
        <taxon>Tremellomycetes</taxon>
        <taxon>Tremellales</taxon>
        <taxon>Cryptococcaceae</taxon>
        <taxon>Kwoniella</taxon>
    </lineage>
</organism>
<dbReference type="EMBL" id="KI669459">
    <property type="protein sequence ID" value="OCF60778.1"/>
    <property type="molecule type" value="Genomic_DNA"/>
</dbReference>
<keyword evidence="6" id="KW-0469">Meiosis</keyword>
<evidence type="ECO:0000256" key="6">
    <source>
        <dbReference type="ARBA" id="ARBA00023254"/>
    </source>
</evidence>
<evidence type="ECO:0000313" key="11">
    <source>
        <dbReference type="EMBL" id="OCF60778.1"/>
    </source>
</evidence>